<dbReference type="Proteomes" id="UP000272942">
    <property type="component" value="Unassembled WGS sequence"/>
</dbReference>
<proteinExistence type="predicted"/>
<sequence length="262" mass="29056">MLLDEIDCAVDYSQQCRALVDSVCPSSEADEEPGVNLAPPAQVDRMVLTETKHTTGDKSIAPRLNALANQRNRLMQYRLARANNPIPPKTLAWSRGVSATSLGSSRVTDPMQPVGLTRSRPSSTPSHTKDSTGTRMSGARVSFTGRATIPKEEEQVTTRDWLRKYSLRNLGLTLTQLVSSAACRHDMAYVTPIRSHVEARYCTGLFPIVNVAGTLRHLQYTYGELEVFKKELFLRGLSKTFGGYTVRDQYEVQMTGQGKCEL</sequence>
<organism evidence="2 3">
    <name type="scientific">Echinostoma caproni</name>
    <dbReference type="NCBI Taxonomy" id="27848"/>
    <lineage>
        <taxon>Eukaryota</taxon>
        <taxon>Metazoa</taxon>
        <taxon>Spiralia</taxon>
        <taxon>Lophotrochozoa</taxon>
        <taxon>Platyhelminthes</taxon>
        <taxon>Trematoda</taxon>
        <taxon>Digenea</taxon>
        <taxon>Plagiorchiida</taxon>
        <taxon>Echinostomata</taxon>
        <taxon>Echinostomatoidea</taxon>
        <taxon>Echinostomatidae</taxon>
        <taxon>Echinostoma</taxon>
    </lineage>
</organism>
<evidence type="ECO:0000256" key="1">
    <source>
        <dbReference type="SAM" id="MobiDB-lite"/>
    </source>
</evidence>
<evidence type="ECO:0000313" key="3">
    <source>
        <dbReference type="Proteomes" id="UP000272942"/>
    </source>
</evidence>
<feature type="region of interest" description="Disordered" evidence="1">
    <location>
        <begin position="99"/>
        <end position="142"/>
    </location>
</feature>
<dbReference type="EMBL" id="UZAN01064090">
    <property type="protein sequence ID" value="VDP93653.1"/>
    <property type="molecule type" value="Genomic_DNA"/>
</dbReference>
<dbReference type="AlphaFoldDB" id="A0A3P8L8X0"/>
<reference evidence="2 3" key="1">
    <citation type="submission" date="2018-11" db="EMBL/GenBank/DDBJ databases">
        <authorList>
            <consortium name="Pathogen Informatics"/>
        </authorList>
    </citation>
    <scope>NUCLEOTIDE SEQUENCE [LARGE SCALE GENOMIC DNA]</scope>
    <source>
        <strain evidence="2 3">Egypt</strain>
    </source>
</reference>
<evidence type="ECO:0000313" key="2">
    <source>
        <dbReference type="EMBL" id="VDP93653.1"/>
    </source>
</evidence>
<protein>
    <submittedName>
        <fullName evidence="2">Uncharacterized protein</fullName>
    </submittedName>
</protein>
<feature type="compositionally biased region" description="Low complexity" evidence="1">
    <location>
        <begin position="117"/>
        <end position="126"/>
    </location>
</feature>
<dbReference type="PANTHER" id="PTHR46478:SF1">
    <property type="entry name" value="VON WILLEBRAND FACTOR A DOMAIN-CONTAINING PROTEIN 3A"/>
    <property type="match status" value="1"/>
</dbReference>
<dbReference type="PANTHER" id="PTHR46478">
    <property type="entry name" value="VON WILLEBRAND FACTOR A DOMAIN-CONTAINING PROTEIN 3A"/>
    <property type="match status" value="1"/>
</dbReference>
<name>A0A3P8L8X0_9TREM</name>
<gene>
    <name evidence="2" type="ORF">ECPE_LOCUS16381</name>
</gene>
<accession>A0A3P8L8X0</accession>
<dbReference type="OrthoDB" id="299997at2759"/>
<keyword evidence="3" id="KW-1185">Reference proteome</keyword>